<comment type="function">
    <text evidence="4">Catalyzes the conversion of cyclic dehypoxanthine futalosine (cyclic DHFL) into 1,4-dihydroxy-6-naphthoate, a step in the biosynthesis of menaquinone (MK, vitamin K2).</text>
</comment>
<protein>
    <recommendedName>
        <fullName evidence="4">1,4-dihydroxy-6-naphtoate synthase</fullName>
        <ecNumber evidence="4">4.1.99.29</ecNumber>
    </recommendedName>
    <alternativeName>
        <fullName evidence="4">Menaquinone biosynthetic enzyme MqnD</fullName>
    </alternativeName>
</protein>
<evidence type="ECO:0000256" key="3">
    <source>
        <dbReference type="ARBA" id="ARBA00023239"/>
    </source>
</evidence>
<feature type="binding site" evidence="4">
    <location>
        <begin position="58"/>
        <end position="60"/>
    </location>
    <ligand>
        <name>substrate</name>
    </ligand>
</feature>
<proteinExistence type="inferred from homology"/>
<organism evidence="5 6">
    <name type="scientific">Syntrophorhabdus aromaticivorans</name>
    <dbReference type="NCBI Taxonomy" id="328301"/>
    <lineage>
        <taxon>Bacteria</taxon>
        <taxon>Pseudomonadati</taxon>
        <taxon>Thermodesulfobacteriota</taxon>
        <taxon>Syntrophorhabdia</taxon>
        <taxon>Syntrophorhabdales</taxon>
        <taxon>Syntrophorhabdaceae</taxon>
        <taxon>Syntrophorhabdus</taxon>
    </lineage>
</organism>
<accession>A0A971M5G2</accession>
<evidence type="ECO:0000256" key="4">
    <source>
        <dbReference type="HAMAP-Rule" id="MF_00996"/>
    </source>
</evidence>
<feature type="active site" description="Proton acceptor" evidence="4">
    <location>
        <position position="149"/>
    </location>
</feature>
<dbReference type="CDD" id="cd13635">
    <property type="entry name" value="PBP2_Ttha1568_Mqnd"/>
    <property type="match status" value="1"/>
</dbReference>
<evidence type="ECO:0000256" key="1">
    <source>
        <dbReference type="ARBA" id="ARBA00004863"/>
    </source>
</evidence>
<dbReference type="Pfam" id="PF02621">
    <property type="entry name" value="VitK2_biosynth"/>
    <property type="match status" value="1"/>
</dbReference>
<dbReference type="PANTHER" id="PTHR37167">
    <property type="entry name" value="1,4-DIHYDROXY-6-NAPHTOATE SYNTHASE"/>
    <property type="match status" value="1"/>
</dbReference>
<evidence type="ECO:0000313" key="6">
    <source>
        <dbReference type="Proteomes" id="UP000777265"/>
    </source>
</evidence>
<dbReference type="GO" id="GO:0009234">
    <property type="term" value="P:menaquinone biosynthetic process"/>
    <property type="evidence" value="ECO:0007669"/>
    <property type="project" value="UniProtKB-UniRule"/>
</dbReference>
<dbReference type="InterPro" id="IPR003773">
    <property type="entry name" value="Menaquinone_biosynth"/>
</dbReference>
<comment type="pathway">
    <text evidence="1 4">Quinol/quinone metabolism; menaquinone biosynthesis.</text>
</comment>
<dbReference type="InterPro" id="IPR030869">
    <property type="entry name" value="MqnD"/>
</dbReference>
<comment type="similarity">
    <text evidence="4">Belongs to the MqnA/MqnD family. MqnD subfamily.</text>
</comment>
<dbReference type="Gene3D" id="3.40.190.10">
    <property type="entry name" value="Periplasmic binding protein-like II"/>
    <property type="match status" value="2"/>
</dbReference>
<dbReference type="AlphaFoldDB" id="A0A971M5G2"/>
<comment type="caution">
    <text evidence="5">The sequence shown here is derived from an EMBL/GenBank/DDBJ whole genome shotgun (WGS) entry which is preliminary data.</text>
</comment>
<dbReference type="EC" id="4.1.99.29" evidence="4"/>
<dbReference type="EMBL" id="JAAYEE010000167">
    <property type="protein sequence ID" value="NLW35752.1"/>
    <property type="molecule type" value="Genomic_DNA"/>
</dbReference>
<name>A0A971M5G2_9BACT</name>
<keyword evidence="3 4" id="KW-0456">Lyase</keyword>
<dbReference type="SUPFAM" id="SSF53850">
    <property type="entry name" value="Periplasmic binding protein-like II"/>
    <property type="match status" value="1"/>
</dbReference>
<reference evidence="5" key="2">
    <citation type="submission" date="2020-01" db="EMBL/GenBank/DDBJ databases">
        <authorList>
            <person name="Campanaro S."/>
        </authorList>
    </citation>
    <scope>NUCLEOTIDE SEQUENCE</scope>
    <source>
        <strain evidence="5">AS06rmzACSIP_7</strain>
    </source>
</reference>
<keyword evidence="2 4" id="KW-0474">Menaquinone biosynthesis</keyword>
<feature type="binding site" evidence="4">
    <location>
        <begin position="110"/>
        <end position="111"/>
    </location>
    <ligand>
        <name>substrate</name>
    </ligand>
</feature>
<dbReference type="HAMAP" id="MF_00996">
    <property type="entry name" value="MqnD"/>
    <property type="match status" value="1"/>
</dbReference>
<sequence length="268" mass="29781">MGGHALNLAFSPCPNDTFIFHALLHDCIDRGPFSFTAFMDDVETLNQEAFRERFHITKLSFFAHLHLKDRYELLDAGAALGYGCGPLVVAKSKDVPLSSARIAVPGAYTTAHLLLRLRHPGALNIEITRFDNILPGIESGAYDAGVIIHEGRFVYPNYGCIEIVDLGAWWEKETGLPIPLGCIALRREPSIIGLKENLERLIRNSIQHGFDNRAASRDFIKTHAQELDDGVVDSHIGLYVNRFSLSLGEEGRKAVATLEEMARCRNIL</sequence>
<dbReference type="PANTHER" id="PTHR37167:SF1">
    <property type="entry name" value="1,4-DIHYDROXY-6-NAPHTOATE SYNTHASE"/>
    <property type="match status" value="1"/>
</dbReference>
<gene>
    <name evidence="4" type="primary">mqnD</name>
    <name evidence="5" type="ORF">GXY80_09770</name>
</gene>
<evidence type="ECO:0000256" key="2">
    <source>
        <dbReference type="ARBA" id="ARBA00022428"/>
    </source>
</evidence>
<reference evidence="5" key="1">
    <citation type="journal article" date="2020" name="Biotechnol. Biofuels">
        <title>New insights from the biogas microbiome by comprehensive genome-resolved metagenomics of nearly 1600 species originating from multiple anaerobic digesters.</title>
        <authorList>
            <person name="Campanaro S."/>
            <person name="Treu L."/>
            <person name="Rodriguez-R L.M."/>
            <person name="Kovalovszki A."/>
            <person name="Ziels R.M."/>
            <person name="Maus I."/>
            <person name="Zhu X."/>
            <person name="Kougias P.G."/>
            <person name="Basile A."/>
            <person name="Luo G."/>
            <person name="Schluter A."/>
            <person name="Konstantinidis K.T."/>
            <person name="Angelidaki I."/>
        </authorList>
    </citation>
    <scope>NUCLEOTIDE SEQUENCE</scope>
    <source>
        <strain evidence="5">AS06rmzACSIP_7</strain>
    </source>
</reference>
<comment type="catalytic activity">
    <reaction evidence="4">
        <text>cyclic dehypoxanthinylfutalosinate = 1,4-dihydroxy-6-naphthoate + dihydroxyacetone</text>
        <dbReference type="Rhea" id="RHEA:33087"/>
        <dbReference type="ChEBI" id="CHEBI:16016"/>
        <dbReference type="ChEBI" id="CHEBI:64254"/>
        <dbReference type="ChEBI" id="CHEBI:64270"/>
        <dbReference type="EC" id="4.1.99.29"/>
    </reaction>
</comment>
<dbReference type="GO" id="GO:0016830">
    <property type="term" value="F:carbon-carbon lyase activity"/>
    <property type="evidence" value="ECO:0007669"/>
    <property type="project" value="UniProtKB-UniRule"/>
</dbReference>
<dbReference type="Proteomes" id="UP000777265">
    <property type="component" value="Unassembled WGS sequence"/>
</dbReference>
<evidence type="ECO:0000313" key="5">
    <source>
        <dbReference type="EMBL" id="NLW35752.1"/>
    </source>
</evidence>